<dbReference type="AlphaFoldDB" id="A0A1J9Q983"/>
<feature type="domain" description="DUF985" evidence="1">
    <location>
        <begin position="78"/>
        <end position="208"/>
    </location>
</feature>
<comment type="caution">
    <text evidence="2">The sequence shown here is derived from an EMBL/GenBank/DDBJ whole genome shotgun (WGS) entry which is preliminary data.</text>
</comment>
<accession>A0A1J9Q983</accession>
<dbReference type="InterPro" id="IPR014710">
    <property type="entry name" value="RmlC-like_jellyroll"/>
</dbReference>
<dbReference type="VEuPathDB" id="FungiDB:AJ78_03046"/>
<dbReference type="PANTHER" id="PTHR33387">
    <property type="entry name" value="RMLC-LIKE JELLY ROLL FOLD PROTEIN"/>
    <property type="match status" value="1"/>
</dbReference>
<dbReference type="EMBL" id="LGRN01000091">
    <property type="protein sequence ID" value="OJD16803.1"/>
    <property type="molecule type" value="Genomic_DNA"/>
</dbReference>
<evidence type="ECO:0000259" key="1">
    <source>
        <dbReference type="Pfam" id="PF06172"/>
    </source>
</evidence>
<dbReference type="SUPFAM" id="SSF51182">
    <property type="entry name" value="RmlC-like cupins"/>
    <property type="match status" value="1"/>
</dbReference>
<evidence type="ECO:0000313" key="3">
    <source>
        <dbReference type="Proteomes" id="UP000182235"/>
    </source>
</evidence>
<sequence length="217" mass="23873">MAGTMQLHNLRQGTTGPTLYQLIERFGASFRISQLLYLLAFLAVLAPPAMAAAPMSTNHPPNCSNCKVHTPITKYTAQEVVAQLGLIPNVEKGYYVETFKDPDSVNNRSVSTAIYYLLEGAAGPSYWHRVDAAEVWHYYAGAPLTMSLSNNDGQPVRKVVLGPNIFNCQQPQVVVNKWEWQSAQSWGDWTLVGTTVAPGFDVNGFELAEPDWQPDGA</sequence>
<protein>
    <recommendedName>
        <fullName evidence="1">DUF985 domain-containing protein</fullName>
    </recommendedName>
</protein>
<dbReference type="InterPro" id="IPR009327">
    <property type="entry name" value="Cupin_DUF985"/>
</dbReference>
<dbReference type="OrthoDB" id="6614653at2759"/>
<dbReference type="PANTHER" id="PTHR33387:SF3">
    <property type="entry name" value="DUF985 DOMAIN-CONTAINING PROTEIN"/>
    <property type="match status" value="1"/>
</dbReference>
<name>A0A1J9Q983_9EURO</name>
<dbReference type="CDD" id="cd06121">
    <property type="entry name" value="cupin_YML079wp"/>
    <property type="match status" value="1"/>
</dbReference>
<keyword evidence="3" id="KW-1185">Reference proteome</keyword>
<reference evidence="2 3" key="1">
    <citation type="submission" date="2015-07" db="EMBL/GenBank/DDBJ databases">
        <title>Emmonsia species relationships and genome sequence.</title>
        <authorList>
            <consortium name="The Broad Institute Genomics Platform"/>
            <person name="Cuomo C.A."/>
            <person name="Munoz J.F."/>
            <person name="Imamovic A."/>
            <person name="Priest M.E."/>
            <person name="Young S."/>
            <person name="Clay O.K."/>
            <person name="McEwen J.G."/>
        </authorList>
    </citation>
    <scope>NUCLEOTIDE SEQUENCE [LARGE SCALE GENOMIC DNA]</scope>
    <source>
        <strain evidence="2 3">UAMH 9510</strain>
    </source>
</reference>
<dbReference type="Gene3D" id="2.60.120.10">
    <property type="entry name" value="Jelly Rolls"/>
    <property type="match status" value="1"/>
</dbReference>
<dbReference type="InterPro" id="IPR011051">
    <property type="entry name" value="RmlC_Cupin_sf"/>
</dbReference>
<evidence type="ECO:0000313" key="2">
    <source>
        <dbReference type="EMBL" id="OJD16803.1"/>
    </source>
</evidence>
<organism evidence="2 3">
    <name type="scientific">Emergomyces pasteurianus Ep9510</name>
    <dbReference type="NCBI Taxonomy" id="1447872"/>
    <lineage>
        <taxon>Eukaryota</taxon>
        <taxon>Fungi</taxon>
        <taxon>Dikarya</taxon>
        <taxon>Ascomycota</taxon>
        <taxon>Pezizomycotina</taxon>
        <taxon>Eurotiomycetes</taxon>
        <taxon>Eurotiomycetidae</taxon>
        <taxon>Onygenales</taxon>
        <taxon>Ajellomycetaceae</taxon>
        <taxon>Emergomyces</taxon>
    </lineage>
</organism>
<dbReference type="Proteomes" id="UP000182235">
    <property type="component" value="Unassembled WGS sequence"/>
</dbReference>
<proteinExistence type="predicted"/>
<dbReference type="InterPro" id="IPR039935">
    <property type="entry name" value="YML079W-like"/>
</dbReference>
<dbReference type="Pfam" id="PF06172">
    <property type="entry name" value="Cupin_5"/>
    <property type="match status" value="1"/>
</dbReference>
<gene>
    <name evidence="2" type="ORF">AJ78_03046</name>
</gene>